<dbReference type="PANTHER" id="PTHR37946:SF1">
    <property type="entry name" value="SLL1969 PROTEIN"/>
    <property type="match status" value="1"/>
</dbReference>
<name>A0ABX6K3C6_SALCS</name>
<reference evidence="2 3" key="1">
    <citation type="submission" date="2020-03" db="EMBL/GenBank/DDBJ databases">
        <title>Genome mining reveals the biosynthetic pathways of PHA and ectoines of the halophilic strain Salinivibrio costicola M318 isolated from fermented shrimp paste.</title>
        <authorList>
            <person name="Doan T.V."/>
            <person name="Tran L.T."/>
            <person name="Trieu T.A."/>
            <person name="Nguyen Q.V."/>
            <person name="Quach T.N."/>
            <person name="Phi T.Q."/>
            <person name="Kumar S."/>
        </authorList>
    </citation>
    <scope>NUCLEOTIDE SEQUENCE [LARGE SCALE GENOMIC DNA]</scope>
    <source>
        <strain evidence="2 3">M318</strain>
    </source>
</reference>
<dbReference type="InterPro" id="IPR000073">
    <property type="entry name" value="AB_hydrolase_1"/>
</dbReference>
<dbReference type="Pfam" id="PF00561">
    <property type="entry name" value="Abhydrolase_1"/>
    <property type="match status" value="1"/>
</dbReference>
<protein>
    <submittedName>
        <fullName evidence="2">Alpha/beta fold hydrolase</fullName>
    </submittedName>
</protein>
<feature type="domain" description="AB hydrolase-1" evidence="1">
    <location>
        <begin position="41"/>
        <end position="108"/>
    </location>
</feature>
<dbReference type="EMBL" id="CP050266">
    <property type="protein sequence ID" value="QIR06058.1"/>
    <property type="molecule type" value="Genomic_DNA"/>
</dbReference>
<evidence type="ECO:0000313" key="3">
    <source>
        <dbReference type="Proteomes" id="UP000501408"/>
    </source>
</evidence>
<dbReference type="InterPro" id="IPR029058">
    <property type="entry name" value="AB_hydrolase_fold"/>
</dbReference>
<proteinExistence type="predicted"/>
<dbReference type="Gene3D" id="3.40.50.1820">
    <property type="entry name" value="alpha/beta hydrolase"/>
    <property type="match status" value="1"/>
</dbReference>
<evidence type="ECO:0000259" key="1">
    <source>
        <dbReference type="Pfam" id="PF00561"/>
    </source>
</evidence>
<dbReference type="GO" id="GO:0016787">
    <property type="term" value="F:hydrolase activity"/>
    <property type="evidence" value="ECO:0007669"/>
    <property type="project" value="UniProtKB-KW"/>
</dbReference>
<sequence length="215" mass="23780">MKIVTLHGLYMHGVFLIPLSERLEKQGHDVLNLSYNTLDPDFEQIARRINAFIDHQPTILIGHSMGGLIIRRYLEQSAQLDDNPADAVHAVITLGTPHQGATLAKVFDDLGWGGWLFQRSQSILLPDQVIPWQGLPPLHSIAGNCPWGPASLLIKNQVCDGTVLVEETKIEGMSSHDVFPLTHIALLFSRRVSDKVIAIIDSYQPASDQAVQVEP</sequence>
<dbReference type="RefSeq" id="WP_167314346.1">
    <property type="nucleotide sequence ID" value="NZ_CP050266.1"/>
</dbReference>
<organism evidence="2 3">
    <name type="scientific">Salinivibrio costicola</name>
    <name type="common">Vibrio costicola</name>
    <dbReference type="NCBI Taxonomy" id="51367"/>
    <lineage>
        <taxon>Bacteria</taxon>
        <taxon>Pseudomonadati</taxon>
        <taxon>Pseudomonadota</taxon>
        <taxon>Gammaproteobacteria</taxon>
        <taxon>Vibrionales</taxon>
        <taxon>Vibrionaceae</taxon>
        <taxon>Salinivibrio</taxon>
    </lineage>
</organism>
<dbReference type="Proteomes" id="UP000501408">
    <property type="component" value="Chromosome 1"/>
</dbReference>
<gene>
    <name evidence="2" type="ORF">HBA18_06550</name>
</gene>
<keyword evidence="2" id="KW-0378">Hydrolase</keyword>
<dbReference type="PANTHER" id="PTHR37946">
    <property type="entry name" value="SLL1969 PROTEIN"/>
    <property type="match status" value="1"/>
</dbReference>
<keyword evidence="3" id="KW-1185">Reference proteome</keyword>
<dbReference type="SUPFAM" id="SSF53474">
    <property type="entry name" value="alpha/beta-Hydrolases"/>
    <property type="match status" value="1"/>
</dbReference>
<evidence type="ECO:0000313" key="2">
    <source>
        <dbReference type="EMBL" id="QIR06058.1"/>
    </source>
</evidence>
<accession>A0ABX6K3C6</accession>